<dbReference type="Proteomes" id="UP001642482">
    <property type="component" value="Unassembled WGS sequence"/>
</dbReference>
<sequence length="335" mass="37092">MTAGLLSRAFWRPQPLRPQPARNMSQLHLAATKPQPLQPFRFRLHNNHNRPPQHSLRRPQTTKADQQQPQQQLREPHTTKTEALPEAETHKSLPSPGPPKDDPIPITSNVTPLPLWQRLGPLTWAADSYGRAQRRRPYVTQLCSALVIALCADLSVQRMNRGRAPYDPMRTLRSLVIGAISAIPGYKWFVFLAHNFNYSSRALSLITKVSVNQIVFTPIFNTYFFGMQALLAGESVQKSWERVQQTVPVSVVNSLKIWPAVTAFSFTFVPLEYRSIFAGVFAVGWQTYLMFLNRKAEDKATGAVGGVAAATAPAETATTASISAPAAATALVAKS</sequence>
<evidence type="ECO:0000256" key="4">
    <source>
        <dbReference type="ARBA" id="ARBA00022989"/>
    </source>
</evidence>
<protein>
    <recommendedName>
        <fullName evidence="10">Mpv17 pmp22 family protein</fullName>
    </recommendedName>
</protein>
<dbReference type="PANTHER" id="PTHR11266">
    <property type="entry name" value="PEROXISOMAL MEMBRANE PROTEIN 2, PXMP2 MPV17"/>
    <property type="match status" value="1"/>
</dbReference>
<dbReference type="InterPro" id="IPR007248">
    <property type="entry name" value="Mpv17_PMP22"/>
</dbReference>
<evidence type="ECO:0000256" key="3">
    <source>
        <dbReference type="ARBA" id="ARBA00022692"/>
    </source>
</evidence>
<evidence type="ECO:0000256" key="2">
    <source>
        <dbReference type="ARBA" id="ARBA00006824"/>
    </source>
</evidence>
<keyword evidence="9" id="KW-1185">Reference proteome</keyword>
<keyword evidence="3 6" id="KW-0812">Transmembrane</keyword>
<evidence type="ECO:0000256" key="6">
    <source>
        <dbReference type="RuleBase" id="RU363053"/>
    </source>
</evidence>
<evidence type="ECO:0000313" key="9">
    <source>
        <dbReference type="Proteomes" id="UP001642482"/>
    </source>
</evidence>
<feature type="transmembrane region" description="Helical" evidence="6">
    <location>
        <begin position="214"/>
        <end position="233"/>
    </location>
</feature>
<organism evidence="8 9">
    <name type="scientific">Sporothrix eucalyptigena</name>
    <dbReference type="NCBI Taxonomy" id="1812306"/>
    <lineage>
        <taxon>Eukaryota</taxon>
        <taxon>Fungi</taxon>
        <taxon>Dikarya</taxon>
        <taxon>Ascomycota</taxon>
        <taxon>Pezizomycotina</taxon>
        <taxon>Sordariomycetes</taxon>
        <taxon>Sordariomycetidae</taxon>
        <taxon>Ophiostomatales</taxon>
        <taxon>Ophiostomataceae</taxon>
        <taxon>Sporothrix</taxon>
    </lineage>
</organism>
<feature type="transmembrane region" description="Helical" evidence="6">
    <location>
        <begin position="175"/>
        <end position="193"/>
    </location>
</feature>
<keyword evidence="5 6" id="KW-0472">Membrane</keyword>
<feature type="region of interest" description="Disordered" evidence="7">
    <location>
        <begin position="42"/>
        <end position="109"/>
    </location>
</feature>
<dbReference type="PANTHER" id="PTHR11266:SF113">
    <property type="entry name" value="MEMBRANE PROTEIN, MPV17_PMP22 FAMILY, PUTATIVE (AFU_ORTHOLOGUE AFUA_1G13840)-RELATED"/>
    <property type="match status" value="1"/>
</dbReference>
<evidence type="ECO:0008006" key="10">
    <source>
        <dbReference type="Google" id="ProtNLM"/>
    </source>
</evidence>
<comment type="subcellular location">
    <subcellularLocation>
        <location evidence="1">Membrane</location>
        <topology evidence="1">Multi-pass membrane protein</topology>
    </subcellularLocation>
</comment>
<evidence type="ECO:0000256" key="7">
    <source>
        <dbReference type="SAM" id="MobiDB-lite"/>
    </source>
</evidence>
<dbReference type="Pfam" id="PF04117">
    <property type="entry name" value="Mpv17_PMP22"/>
    <property type="match status" value="1"/>
</dbReference>
<comment type="caution">
    <text evidence="8">The sequence shown here is derived from an EMBL/GenBank/DDBJ whole genome shotgun (WGS) entry which is preliminary data.</text>
</comment>
<evidence type="ECO:0000256" key="1">
    <source>
        <dbReference type="ARBA" id="ARBA00004141"/>
    </source>
</evidence>
<name>A0ABP0C4A6_9PEZI</name>
<evidence type="ECO:0000256" key="5">
    <source>
        <dbReference type="ARBA" id="ARBA00023136"/>
    </source>
</evidence>
<evidence type="ECO:0000313" key="8">
    <source>
        <dbReference type="EMBL" id="CAK7226487.1"/>
    </source>
</evidence>
<dbReference type="EMBL" id="CAWUHD010000066">
    <property type="protein sequence ID" value="CAK7226487.1"/>
    <property type="molecule type" value="Genomic_DNA"/>
</dbReference>
<reference evidence="8 9" key="1">
    <citation type="submission" date="2024-01" db="EMBL/GenBank/DDBJ databases">
        <authorList>
            <person name="Allen C."/>
            <person name="Tagirdzhanova G."/>
        </authorList>
    </citation>
    <scope>NUCLEOTIDE SEQUENCE [LARGE SCALE GENOMIC DNA]</scope>
</reference>
<proteinExistence type="inferred from homology"/>
<keyword evidence="4 6" id="KW-1133">Transmembrane helix</keyword>
<feature type="transmembrane region" description="Helical" evidence="6">
    <location>
        <begin position="273"/>
        <end position="291"/>
    </location>
</feature>
<gene>
    <name evidence="8" type="ORF">SEUCBS140593_006256</name>
</gene>
<accession>A0ABP0C4A6</accession>
<comment type="similarity">
    <text evidence="2 6">Belongs to the peroxisomal membrane protein PXMP2/4 family.</text>
</comment>